<evidence type="ECO:0000256" key="1">
    <source>
        <dbReference type="SAM" id="Phobius"/>
    </source>
</evidence>
<reference evidence="2" key="1">
    <citation type="journal article" date="2015" name="Nature">
        <title>Complex archaea that bridge the gap between prokaryotes and eukaryotes.</title>
        <authorList>
            <person name="Spang A."/>
            <person name="Saw J.H."/>
            <person name="Jorgensen S.L."/>
            <person name="Zaremba-Niedzwiedzka K."/>
            <person name="Martijn J."/>
            <person name="Lind A.E."/>
            <person name="van Eijk R."/>
            <person name="Schleper C."/>
            <person name="Guy L."/>
            <person name="Ettema T.J."/>
        </authorList>
    </citation>
    <scope>NUCLEOTIDE SEQUENCE</scope>
</reference>
<evidence type="ECO:0000313" key="2">
    <source>
        <dbReference type="EMBL" id="KKN77131.1"/>
    </source>
</evidence>
<dbReference type="EMBL" id="LAZR01000284">
    <property type="protein sequence ID" value="KKN77131.1"/>
    <property type="molecule type" value="Genomic_DNA"/>
</dbReference>
<protein>
    <submittedName>
        <fullName evidence="2">Uncharacterized protein</fullName>
    </submittedName>
</protein>
<dbReference type="AlphaFoldDB" id="A0A0F9VUI0"/>
<keyword evidence="1" id="KW-1133">Transmembrane helix</keyword>
<proteinExistence type="predicted"/>
<feature type="transmembrane region" description="Helical" evidence="1">
    <location>
        <begin position="139"/>
        <end position="168"/>
    </location>
</feature>
<accession>A0A0F9VUI0</accession>
<comment type="caution">
    <text evidence="2">The sequence shown here is derived from an EMBL/GenBank/DDBJ whole genome shotgun (WGS) entry which is preliminary data.</text>
</comment>
<organism evidence="2">
    <name type="scientific">marine sediment metagenome</name>
    <dbReference type="NCBI Taxonomy" id="412755"/>
    <lineage>
        <taxon>unclassified sequences</taxon>
        <taxon>metagenomes</taxon>
        <taxon>ecological metagenomes</taxon>
    </lineage>
</organism>
<keyword evidence="1" id="KW-0812">Transmembrane</keyword>
<name>A0A0F9VUI0_9ZZZZ</name>
<gene>
    <name evidence="2" type="ORF">LCGC14_0363270</name>
</gene>
<keyword evidence="1" id="KW-0472">Membrane</keyword>
<feature type="transmembrane region" description="Helical" evidence="1">
    <location>
        <begin position="7"/>
        <end position="27"/>
    </location>
</feature>
<sequence>MKTQTKLFSGNIILLVIVTLLSVYTIAVPDGIQVTDPNSCDSGHARFVPYTNNSGGELYCVNANSAFQWAHPFNTMQNSSHIIAAEPMSEGAIEVQMDLAESSTIWTKADELYWQYKFDGFDEEGILGIKDYNKLVWSYIWAFFVLTLEVVKLIFYLVEILFVIYVMFTLIPETFFKLRDAIVKSYIRRYAT</sequence>